<organism evidence="11 12">
    <name type="scientific">Candidatus Reconcilbacillus cellulovorans</name>
    <dbReference type="NCBI Taxonomy" id="1906605"/>
    <lineage>
        <taxon>Bacteria</taxon>
        <taxon>Bacillati</taxon>
        <taxon>Bacillota</taxon>
        <taxon>Bacilli</taxon>
        <taxon>Bacillales</taxon>
        <taxon>Paenibacillaceae</taxon>
        <taxon>Candidatus Reconcilbacillus</taxon>
    </lineage>
</organism>
<dbReference type="PANTHER" id="PTHR42713:SF3">
    <property type="entry name" value="TRANSCRIPTIONAL REGULATORY PROTEIN HPTR"/>
    <property type="match status" value="1"/>
</dbReference>
<keyword evidence="6" id="KW-0238">DNA-binding</keyword>
<evidence type="ECO:0000259" key="10">
    <source>
        <dbReference type="PROSITE" id="PS50110"/>
    </source>
</evidence>
<dbReference type="PRINTS" id="PR00032">
    <property type="entry name" value="HTHARAC"/>
</dbReference>
<evidence type="ECO:0000256" key="2">
    <source>
        <dbReference type="ARBA" id="ARBA00022490"/>
    </source>
</evidence>
<proteinExistence type="predicted"/>
<dbReference type="SUPFAM" id="SSF52172">
    <property type="entry name" value="CheY-like"/>
    <property type="match status" value="1"/>
</dbReference>
<evidence type="ECO:0000256" key="3">
    <source>
        <dbReference type="ARBA" id="ARBA00022553"/>
    </source>
</evidence>
<comment type="caution">
    <text evidence="11">The sequence shown here is derived from an EMBL/GenBank/DDBJ whole genome shotgun (WGS) entry which is preliminary data.</text>
</comment>
<evidence type="ECO:0000256" key="5">
    <source>
        <dbReference type="ARBA" id="ARBA00023015"/>
    </source>
</evidence>
<evidence type="ECO:0000256" key="6">
    <source>
        <dbReference type="ARBA" id="ARBA00023125"/>
    </source>
</evidence>
<evidence type="ECO:0000256" key="7">
    <source>
        <dbReference type="ARBA" id="ARBA00023163"/>
    </source>
</evidence>
<dbReference type="InterPro" id="IPR051552">
    <property type="entry name" value="HptR"/>
</dbReference>
<dbReference type="SMART" id="SM00342">
    <property type="entry name" value="HTH_ARAC"/>
    <property type="match status" value="1"/>
</dbReference>
<dbReference type="PROSITE" id="PS50110">
    <property type="entry name" value="RESPONSE_REGULATORY"/>
    <property type="match status" value="1"/>
</dbReference>
<dbReference type="Proteomes" id="UP000243688">
    <property type="component" value="Unassembled WGS sequence"/>
</dbReference>
<feature type="domain" description="Response regulatory" evidence="10">
    <location>
        <begin position="2"/>
        <end position="119"/>
    </location>
</feature>
<keyword evidence="2" id="KW-0963">Cytoplasm</keyword>
<dbReference type="GO" id="GO:0043565">
    <property type="term" value="F:sequence-specific DNA binding"/>
    <property type="evidence" value="ECO:0007669"/>
    <property type="project" value="InterPro"/>
</dbReference>
<evidence type="ECO:0008006" key="13">
    <source>
        <dbReference type="Google" id="ProtNLM"/>
    </source>
</evidence>
<dbReference type="PROSITE" id="PS01124">
    <property type="entry name" value="HTH_ARAC_FAMILY_2"/>
    <property type="match status" value="1"/>
</dbReference>
<protein>
    <recommendedName>
        <fullName evidence="13">DNA-binding response regulator</fullName>
    </recommendedName>
</protein>
<dbReference type="InterPro" id="IPR018062">
    <property type="entry name" value="HTH_AraC-typ_CS"/>
</dbReference>
<dbReference type="PROSITE" id="PS00041">
    <property type="entry name" value="HTH_ARAC_FAMILY_1"/>
    <property type="match status" value="1"/>
</dbReference>
<dbReference type="CDD" id="cd17536">
    <property type="entry name" value="REC_YesN-like"/>
    <property type="match status" value="1"/>
</dbReference>
<dbReference type="InterPro" id="IPR001789">
    <property type="entry name" value="Sig_transdc_resp-reg_receiver"/>
</dbReference>
<dbReference type="Pfam" id="PF12833">
    <property type="entry name" value="HTH_18"/>
    <property type="match status" value="1"/>
</dbReference>
<keyword evidence="5" id="KW-0805">Transcription regulation</keyword>
<dbReference type="GO" id="GO:0000160">
    <property type="term" value="P:phosphorelay signal transduction system"/>
    <property type="evidence" value="ECO:0007669"/>
    <property type="project" value="UniProtKB-KW"/>
</dbReference>
<accession>A0A2A6E3W9</accession>
<dbReference type="Gene3D" id="3.40.50.2300">
    <property type="match status" value="1"/>
</dbReference>
<dbReference type="SMART" id="SM00448">
    <property type="entry name" value="REC"/>
    <property type="match status" value="1"/>
</dbReference>
<dbReference type="AlphaFoldDB" id="A0A2A6E3W9"/>
<gene>
    <name evidence="11" type="ORF">BLM47_01865</name>
</gene>
<keyword evidence="7" id="KW-0804">Transcription</keyword>
<dbReference type="InterPro" id="IPR011006">
    <property type="entry name" value="CheY-like_superfamily"/>
</dbReference>
<dbReference type="SUPFAM" id="SSF46689">
    <property type="entry name" value="Homeodomain-like"/>
    <property type="match status" value="2"/>
</dbReference>
<feature type="domain" description="HTH araC/xylS-type" evidence="9">
    <location>
        <begin position="450"/>
        <end position="547"/>
    </location>
</feature>
<dbReference type="Gene3D" id="1.10.10.60">
    <property type="entry name" value="Homeodomain-like"/>
    <property type="match status" value="2"/>
</dbReference>
<dbReference type="InterPro" id="IPR009057">
    <property type="entry name" value="Homeodomain-like_sf"/>
</dbReference>
<dbReference type="InterPro" id="IPR018060">
    <property type="entry name" value="HTH_AraC"/>
</dbReference>
<evidence type="ECO:0000313" key="11">
    <source>
        <dbReference type="EMBL" id="PDO11499.1"/>
    </source>
</evidence>
<evidence type="ECO:0000256" key="8">
    <source>
        <dbReference type="PROSITE-ProRule" id="PRU00169"/>
    </source>
</evidence>
<reference evidence="11 12" key="1">
    <citation type="submission" date="2016-12" db="EMBL/GenBank/DDBJ databases">
        <title>Candidatus Reconcilibacillus cellulovorans genome.</title>
        <authorList>
            <person name="Kolinko S."/>
            <person name="Wu Y.-W."/>
            <person name="Tachea F."/>
            <person name="Denzel E."/>
            <person name="Hiras J."/>
            <person name="Baecker N."/>
            <person name="Chan L.J."/>
            <person name="Eichorst S.A."/>
            <person name="Frey D."/>
            <person name="Adams P.D."/>
            <person name="Pray T."/>
            <person name="Tanjore D."/>
            <person name="Petzold C.J."/>
            <person name="Gladden J.M."/>
            <person name="Simmons B.A."/>
            <person name="Singer S.W."/>
        </authorList>
    </citation>
    <scope>NUCLEOTIDE SEQUENCE [LARGE SCALE GENOMIC DNA]</scope>
    <source>
        <strain evidence="11">JTherm</strain>
    </source>
</reference>
<keyword evidence="3 8" id="KW-0597">Phosphoprotein</keyword>
<name>A0A2A6E3W9_9BACL</name>
<dbReference type="EMBL" id="MOXJ01000002">
    <property type="protein sequence ID" value="PDO11499.1"/>
    <property type="molecule type" value="Genomic_DNA"/>
</dbReference>
<dbReference type="InterPro" id="IPR020449">
    <property type="entry name" value="Tscrpt_reg_AraC-type_HTH"/>
</dbReference>
<sequence length="552" mass="59243">MKLVICDDEPIERLALRRIVEQHVPGVEVAAEAANGRQAIALADEHRPDLMTVDIKMPGIDGLAAIREIRGRHPRVRFILVSAYDTFEYAQEAIRLGVTDYILKPSSPTDIAESIRRAAEAVERERQREEERWRLLDRIGRLSPLAERQLVADLLAGRPPSEVADVFEPGEEGYALAVCLEPEPSPLQAEKAIATLKAWNSVWTGCFAAGIMPVVVRRTASRAVAVGASADAASADGSIAAVAAIVAVAADAAVAVRAAGDLQDAVGTAAHRDARAEALTDLAARLRKALPGFSVRLTAGRIVRDPAELPLSFGDAVVLARRRVFHGETVLVASEGGVATDENGPVAPMLRMIGAIRAGDEAEALHSCADAFAEWQGKAGLTARDAFVALAAVLVHAFGDAAALPPFGSSADINAWRAAVEQSIRRLSRLGGAKVESGAGREARLRAFAESAMNYIREHYADDVRLEEAAGRFGLSPSHFCRLFREACGGTFVGALTRVRIEAARRELERGRSVKETAYAVGYRDPDYFARIFRRTVGVSPAHYAKTAKKDG</sequence>
<evidence type="ECO:0000313" key="12">
    <source>
        <dbReference type="Proteomes" id="UP000243688"/>
    </source>
</evidence>
<dbReference type="GO" id="GO:0003700">
    <property type="term" value="F:DNA-binding transcription factor activity"/>
    <property type="evidence" value="ECO:0007669"/>
    <property type="project" value="InterPro"/>
</dbReference>
<dbReference type="GO" id="GO:0005737">
    <property type="term" value="C:cytoplasm"/>
    <property type="evidence" value="ECO:0007669"/>
    <property type="project" value="UniProtKB-SubCell"/>
</dbReference>
<dbReference type="PANTHER" id="PTHR42713">
    <property type="entry name" value="HISTIDINE KINASE-RELATED"/>
    <property type="match status" value="1"/>
</dbReference>
<feature type="modified residue" description="4-aspartylphosphate" evidence="8">
    <location>
        <position position="54"/>
    </location>
</feature>
<evidence type="ECO:0000259" key="9">
    <source>
        <dbReference type="PROSITE" id="PS01124"/>
    </source>
</evidence>
<keyword evidence="4" id="KW-0902">Two-component regulatory system</keyword>
<evidence type="ECO:0000256" key="1">
    <source>
        <dbReference type="ARBA" id="ARBA00004496"/>
    </source>
</evidence>
<dbReference type="Pfam" id="PF00072">
    <property type="entry name" value="Response_reg"/>
    <property type="match status" value="1"/>
</dbReference>
<comment type="subcellular location">
    <subcellularLocation>
        <location evidence="1">Cytoplasm</location>
    </subcellularLocation>
</comment>
<evidence type="ECO:0000256" key="4">
    <source>
        <dbReference type="ARBA" id="ARBA00023012"/>
    </source>
</evidence>